<dbReference type="InterPro" id="IPR008271">
    <property type="entry name" value="Ser/Thr_kinase_AS"/>
</dbReference>
<dbReference type="InterPro" id="IPR011009">
    <property type="entry name" value="Kinase-like_dom_sf"/>
</dbReference>
<dbReference type="PROSITE" id="PS00108">
    <property type="entry name" value="PROTEIN_KINASE_ST"/>
    <property type="match status" value="1"/>
</dbReference>
<proteinExistence type="predicted"/>
<dbReference type="Pfam" id="PF00069">
    <property type="entry name" value="Pkinase"/>
    <property type="match status" value="1"/>
</dbReference>
<dbReference type="EMBL" id="JBDPZD010000003">
    <property type="protein sequence ID" value="MEO3692102.1"/>
    <property type="molecule type" value="Genomic_DNA"/>
</dbReference>
<reference evidence="7 8" key="1">
    <citation type="submission" date="2024-05" db="EMBL/GenBank/DDBJ databases">
        <title>Roseateles sp. DJS-2-20 16S ribosomal RNA gene Genome sequencing and assembly.</title>
        <authorList>
            <person name="Woo H."/>
        </authorList>
    </citation>
    <scope>NUCLEOTIDE SEQUENCE [LARGE SCALE GENOMIC DNA]</scope>
    <source>
        <strain evidence="7 8">DJS-2-20</strain>
    </source>
</reference>
<dbReference type="PANTHER" id="PTHR43289">
    <property type="entry name" value="MITOGEN-ACTIVATED PROTEIN KINASE KINASE KINASE 20-RELATED"/>
    <property type="match status" value="1"/>
</dbReference>
<evidence type="ECO:0000256" key="3">
    <source>
        <dbReference type="ARBA" id="ARBA00022777"/>
    </source>
</evidence>
<evidence type="ECO:0000313" key="8">
    <source>
        <dbReference type="Proteomes" id="UP001495147"/>
    </source>
</evidence>
<dbReference type="SUPFAM" id="SSF55781">
    <property type="entry name" value="GAF domain-like"/>
    <property type="match status" value="1"/>
</dbReference>
<dbReference type="PROSITE" id="PS51833">
    <property type="entry name" value="HDOD"/>
    <property type="match status" value="1"/>
</dbReference>
<comment type="caution">
    <text evidence="7">The sequence shown here is derived from an EMBL/GenBank/DDBJ whole genome shotgun (WGS) entry which is preliminary data.</text>
</comment>
<dbReference type="InterPro" id="IPR029016">
    <property type="entry name" value="GAF-like_dom_sf"/>
</dbReference>
<dbReference type="Pfam" id="PF01590">
    <property type="entry name" value="GAF"/>
    <property type="match status" value="1"/>
</dbReference>
<evidence type="ECO:0000256" key="2">
    <source>
        <dbReference type="ARBA" id="ARBA00022741"/>
    </source>
</evidence>
<sequence length="793" mass="87023">MDPVPTLGRFRLLRRLGEGAQATVWLAHDPLLDREVAIKVLQPGTELGSVDEWLHEARAVSRLNHPHIVPVFEADTQNGQSYLVFEYVEGGTLADRLRDRSRLPAREAVGLLLAVLDALTAAHAAGIVHRDLKPTNILLDTRGRPRVMDFGIAARVSASAALVANPERIVGTPGYLSPEAAEGRAPHPSMDVFAAAVLLAEMLSGTRLNHDPDPWRAVRRVREQDLQLPHGLNPDVDDTLRAIVQRGLARDPQQRWPSARAFHDALLAWLRPAEVPNATSAEAPVLDFLLRRMRHRSDFPAMSEAIGRIQRLTQSDTESLANLSNEILKDVALTQKLLRLVNTVGFRHAGGGTISTVSRAVALIGFAGIRNLALSLVLLERMENKGHAQRLREEFLRCLMAGSLARELCHDPGAGEEAFLCALFHHLGRMLTEFYFPEEAEAVRRYLQPSESGAPTLSEAAASAKVLGMSYEQLGLGVAREWGLPESLQNAMHRPVGEAPGRLIENTAERQRWLARAANDVADLILHTPPAEVHARVVALAQRHARALGVGADEFDAAADRARQRLAQMSEAMQILLPRDSVAQRLLAPLTAAPQDSLAPHQLQATIKLDRTQTLVSERDDLESATQMLAAGIQDITDAMVEQFQLNAVLRMILETIYRALRFRRVIFCLRDSRGQTLTGRLGVGEGVERLAPQMRIELGPQARDLFAAVCMKGADTCIEDVNTIANRLPAWYAGELRGSSFLLLPLMVKGAPLGLIYADKVSTNGIELGEKELSLLRTLRNQAVMAFRQAGG</sequence>
<dbReference type="InterPro" id="IPR003018">
    <property type="entry name" value="GAF"/>
</dbReference>
<organism evidence="7 8">
    <name type="scientific">Roseateles paludis</name>
    <dbReference type="NCBI Taxonomy" id="3145238"/>
    <lineage>
        <taxon>Bacteria</taxon>
        <taxon>Pseudomonadati</taxon>
        <taxon>Pseudomonadota</taxon>
        <taxon>Betaproteobacteria</taxon>
        <taxon>Burkholderiales</taxon>
        <taxon>Sphaerotilaceae</taxon>
        <taxon>Roseateles</taxon>
    </lineage>
</organism>
<keyword evidence="1" id="KW-0808">Transferase</keyword>
<dbReference type="Pfam" id="PF08668">
    <property type="entry name" value="HDOD"/>
    <property type="match status" value="1"/>
</dbReference>
<feature type="domain" description="Protein kinase" evidence="5">
    <location>
        <begin position="10"/>
        <end position="270"/>
    </location>
</feature>
<dbReference type="SUPFAM" id="SSF109604">
    <property type="entry name" value="HD-domain/PDEase-like"/>
    <property type="match status" value="1"/>
</dbReference>
<dbReference type="Gene3D" id="1.10.3210.10">
    <property type="entry name" value="Hypothetical protein af1432"/>
    <property type="match status" value="1"/>
</dbReference>
<evidence type="ECO:0000256" key="4">
    <source>
        <dbReference type="ARBA" id="ARBA00022840"/>
    </source>
</evidence>
<dbReference type="CDD" id="cd14014">
    <property type="entry name" value="STKc_PknB_like"/>
    <property type="match status" value="1"/>
</dbReference>
<evidence type="ECO:0000259" key="6">
    <source>
        <dbReference type="PROSITE" id="PS51833"/>
    </source>
</evidence>
<gene>
    <name evidence="7" type="ORF">ABDJ85_11525</name>
</gene>
<keyword evidence="4" id="KW-0067">ATP-binding</keyword>
<evidence type="ECO:0000313" key="7">
    <source>
        <dbReference type="EMBL" id="MEO3692102.1"/>
    </source>
</evidence>
<name>A0ABV0G2Z1_9BURK</name>
<dbReference type="Gene3D" id="3.30.200.20">
    <property type="entry name" value="Phosphorylase Kinase, domain 1"/>
    <property type="match status" value="1"/>
</dbReference>
<dbReference type="PANTHER" id="PTHR43289:SF34">
    <property type="entry name" value="SERINE_THREONINE-PROTEIN KINASE YBDM-RELATED"/>
    <property type="match status" value="1"/>
</dbReference>
<evidence type="ECO:0000259" key="5">
    <source>
        <dbReference type="PROSITE" id="PS50011"/>
    </source>
</evidence>
<dbReference type="PROSITE" id="PS50011">
    <property type="entry name" value="PROTEIN_KINASE_DOM"/>
    <property type="match status" value="1"/>
</dbReference>
<protein>
    <submittedName>
        <fullName evidence="7">HDOD domain-containing protein</fullName>
    </submittedName>
</protein>
<dbReference type="InterPro" id="IPR013976">
    <property type="entry name" value="HDOD"/>
</dbReference>
<dbReference type="RefSeq" id="WP_347704929.1">
    <property type="nucleotide sequence ID" value="NZ_JBDPZD010000003.1"/>
</dbReference>
<feature type="domain" description="HDOD" evidence="6">
    <location>
        <begin position="299"/>
        <end position="498"/>
    </location>
</feature>
<dbReference type="Gene3D" id="1.10.510.10">
    <property type="entry name" value="Transferase(Phosphotransferase) domain 1"/>
    <property type="match status" value="1"/>
</dbReference>
<accession>A0ABV0G2Z1</accession>
<keyword evidence="2" id="KW-0547">Nucleotide-binding</keyword>
<dbReference type="SUPFAM" id="SSF56112">
    <property type="entry name" value="Protein kinase-like (PK-like)"/>
    <property type="match status" value="1"/>
</dbReference>
<dbReference type="InterPro" id="IPR000719">
    <property type="entry name" value="Prot_kinase_dom"/>
</dbReference>
<dbReference type="Proteomes" id="UP001495147">
    <property type="component" value="Unassembled WGS sequence"/>
</dbReference>
<keyword evidence="3" id="KW-0418">Kinase</keyword>
<evidence type="ECO:0000256" key="1">
    <source>
        <dbReference type="ARBA" id="ARBA00022679"/>
    </source>
</evidence>
<dbReference type="SMART" id="SM00220">
    <property type="entry name" value="S_TKc"/>
    <property type="match status" value="1"/>
</dbReference>
<keyword evidence="8" id="KW-1185">Reference proteome</keyword>
<dbReference type="Gene3D" id="3.30.450.40">
    <property type="match status" value="1"/>
</dbReference>